<dbReference type="Proteomes" id="UP000260025">
    <property type="component" value="Unassembled WGS sequence"/>
</dbReference>
<dbReference type="AlphaFoldDB" id="A0A3E2VL04"/>
<dbReference type="Pfam" id="PF01182">
    <property type="entry name" value="Glucosamine_iso"/>
    <property type="match status" value="1"/>
</dbReference>
<protein>
    <submittedName>
        <fullName evidence="2">Glucosamine-6-phosphate isomerase</fullName>
    </submittedName>
</protein>
<feature type="domain" description="Glucosamine/galactosamine-6-phosphate isomerase" evidence="1">
    <location>
        <begin position="20"/>
        <end position="145"/>
    </location>
</feature>
<dbReference type="RefSeq" id="WP_117444445.1">
    <property type="nucleotide sequence ID" value="NZ_JAJFEN010000045.1"/>
</dbReference>
<comment type="caution">
    <text evidence="2">The sequence shown here is derived from an EMBL/GenBank/DDBJ whole genome shotgun (WGS) entry which is preliminary data.</text>
</comment>
<dbReference type="GO" id="GO:0016853">
    <property type="term" value="F:isomerase activity"/>
    <property type="evidence" value="ECO:0007669"/>
    <property type="project" value="UniProtKB-KW"/>
</dbReference>
<evidence type="ECO:0000313" key="3">
    <source>
        <dbReference type="Proteomes" id="UP000260025"/>
    </source>
</evidence>
<dbReference type="PANTHER" id="PTHR42892">
    <property type="entry name" value="GLUCOSAMINE-6-PHOSPHATE DEAMINASE-LIKE PROTEIN BT_0258-RELATED"/>
    <property type="match status" value="1"/>
</dbReference>
<gene>
    <name evidence="2" type="ORF">DXA38_18200</name>
</gene>
<proteinExistence type="predicted"/>
<dbReference type="GO" id="GO:0005975">
    <property type="term" value="P:carbohydrate metabolic process"/>
    <property type="evidence" value="ECO:0007669"/>
    <property type="project" value="InterPro"/>
</dbReference>
<evidence type="ECO:0000313" key="2">
    <source>
        <dbReference type="EMBL" id="RGC11444.1"/>
    </source>
</evidence>
<dbReference type="OrthoDB" id="9810967at2"/>
<dbReference type="InterPro" id="IPR052960">
    <property type="entry name" value="GlcN6P_deaminase-like"/>
</dbReference>
<dbReference type="EMBL" id="QVEV01000036">
    <property type="protein sequence ID" value="RGC11444.1"/>
    <property type="molecule type" value="Genomic_DNA"/>
</dbReference>
<organism evidence="2 3">
    <name type="scientific">Clostridium innocuum</name>
    <dbReference type="NCBI Taxonomy" id="1522"/>
    <lineage>
        <taxon>Bacteria</taxon>
        <taxon>Bacillati</taxon>
        <taxon>Bacillota</taxon>
        <taxon>Clostridia</taxon>
        <taxon>Eubacteriales</taxon>
        <taxon>Clostridiaceae</taxon>
        <taxon>Clostridium</taxon>
    </lineage>
</organism>
<dbReference type="Gene3D" id="3.40.50.1360">
    <property type="match status" value="1"/>
</dbReference>
<dbReference type="InterPro" id="IPR037171">
    <property type="entry name" value="NagB/RpiA_transferase-like"/>
</dbReference>
<dbReference type="InterPro" id="IPR006148">
    <property type="entry name" value="Glc/Gal-6P_isomerase"/>
</dbReference>
<evidence type="ECO:0000259" key="1">
    <source>
        <dbReference type="Pfam" id="PF01182"/>
    </source>
</evidence>
<dbReference type="SUPFAM" id="SSF100950">
    <property type="entry name" value="NagB/RpiA/CoA transferase-like"/>
    <property type="match status" value="1"/>
</dbReference>
<name>A0A3E2VL04_CLOIN</name>
<accession>A0A3E2VL04</accession>
<sequence>MQFIITKDYDELSQVISSTMLKHMHTDKPRVNICVTTGTTPIQAYQILAPKVKDKAYFEHVHYYVVDEFWYAKDAGTQNEDIPVNKMSMDLKFFQAANIPEERIHTLRDDNVETFDQAIQRAGGMDMVIMGIGTDGHFCGNHPGTFDDWKQGCHSIDRYCTPQVNELLEFLLKDDIHSDDVSRIPDHYLTMGPKTIMDAKHIVMIFSGEGKAETVRRAFFEPITMDFPVSIFQLHPHVRVLLDEAAAAKIRQFI</sequence>
<keyword evidence="2" id="KW-0413">Isomerase</keyword>
<reference evidence="2 3" key="1">
    <citation type="submission" date="2018-08" db="EMBL/GenBank/DDBJ databases">
        <title>A genome reference for cultivated species of the human gut microbiota.</title>
        <authorList>
            <person name="Zou Y."/>
            <person name="Xue W."/>
            <person name="Luo G."/>
        </authorList>
    </citation>
    <scope>NUCLEOTIDE SEQUENCE [LARGE SCALE GENOMIC DNA]</scope>
    <source>
        <strain evidence="2 3">OF01-2LB</strain>
    </source>
</reference>
<dbReference type="PANTHER" id="PTHR42892:SF1">
    <property type="entry name" value="GLUCOSAMINE-6-PHOSPHATE ISOMERASE"/>
    <property type="match status" value="1"/>
</dbReference>